<feature type="compositionally biased region" description="Polar residues" evidence="1">
    <location>
        <begin position="781"/>
        <end position="793"/>
    </location>
</feature>
<feature type="compositionally biased region" description="Basic and acidic residues" evidence="1">
    <location>
        <begin position="883"/>
        <end position="893"/>
    </location>
</feature>
<organism evidence="2 3">
    <name type="scientific">Achaetomium macrosporum</name>
    <dbReference type="NCBI Taxonomy" id="79813"/>
    <lineage>
        <taxon>Eukaryota</taxon>
        <taxon>Fungi</taxon>
        <taxon>Dikarya</taxon>
        <taxon>Ascomycota</taxon>
        <taxon>Pezizomycotina</taxon>
        <taxon>Sordariomycetes</taxon>
        <taxon>Sordariomycetidae</taxon>
        <taxon>Sordariales</taxon>
        <taxon>Chaetomiaceae</taxon>
        <taxon>Achaetomium</taxon>
    </lineage>
</organism>
<evidence type="ECO:0000313" key="3">
    <source>
        <dbReference type="Proteomes" id="UP001303760"/>
    </source>
</evidence>
<sequence>MAWWDAQHRTLGASPRSRPRLIMGDAFPRLEPTHIDRHAADMERERALLSPVLEEQLEPPSTPALVVHVEIRFTDPVIRSRYCRSYGSSPGFEATNRICRGLVRRIERCSEELLTRKDSGALEVFKGDTYERKPLRFEMMFRIMRRGKGEWAERSYRSYQKQPLTVALTKEIILATHRMIGLFLRRHDEKFQWLDCPVHDGDSEGSETIVPSRGGPLSLLSIPRSRFIEATQTFEFVPGYSIEFCFRSSNSQRKVPTFERRVKVNSTQTTPLTLFMSEDMLWKAAQALDQRLDSRKREFDDQLRRYPGVNSPYSDDGALEMDLRICNNLGPMYSHMHRKISSKLALFQDPEARDCEEFLCDTEKFLSDMRNEADAVLNALDDLEIRIVELKGVGWTLREPAKFLLGPETSYGRRTIQAALERIQTGIGDVIRGHNVAIHIDARKRGHLVLDKAIVAHGKRGKSKETFSSPEEAQTTFVTRLKARIQKDIDKVFEDSCSIDDISEDEEDYFGRPKTPASPEHALPEGACSPSSIRSSPANQSRTPFMQGSPRPRTQRVFSLSRRSTDSVRSIDFLRPALGPFPNDSSRPSSAASDRASEHQGARDIPESRGLLAAADIRPARRSFSLVPGRSPSFFRVSTSSTFVEEQAVDSIDGSQSDKRAPPEDIMDVHQASAEVFSREAMTSSKEKMSHPIDLSGTSLAAVASNPAIQPPVILPKNDEGGNAPSAVSEVKLRKMDTPDAFVDAREYVATPVPQETAACERLGTPEDEARSSKDDDAFSTAPSTPELSTGDSSPRHSILITPVHPRTDLEAKGPVLQDADPESGLGIAGIDLHGHGAADQPREGTDRRATDKSIASQRHPQSNSEHLQATEVAYPLTPAHGSHTDDADRQRLAESSAPEARAVLRDEAISGSFPLTPTPPPDVSTASSESNTISESASEGQVYTGSFGAESTAGSDSVANTPDFPTPEVRRSDTNMEPDYASALHISKSEPVMKSTNNRPGSSPKPEYHAIEAAGSELGAGYGPEAKPPEDDASRCAQDDASRAPPGGPEQGDGAEPEAVPSETEVTDDIPQRTEQVAESIPQDESRDYPADKERTPISDVGSDADIEHHDGGKAVDDRPRLVTEKEKEHSDTEDITCEGAGSTNECEHAPGDDNSAVRLPETATDRAEESYGFNSGTEVHVEPEGRFSAADTLDADQVISETSVKDEVDICEPVAVPEHTAADPGQQIDSHGSAPTGTRAEEGVELDIEPDGMTNASGSEQGVNQDAGAAIQNIAPERQAAAPEHWDESLSDGLKAEEELVTVPTATETAETSIPGQVIGEESKGKFIMVPTVAGDIETEQPDVADDVAGDVADGRKEESTTGPTGTGTAESETPELDLGRQIEREPGSSTDASDGMKLDDEGGTKAPVSAETADLDVCGELKVQVDGDTDDEPAAEDQVSELESDQRQLAECVDPSQGLTEETAESERKGSESPIISAEPARELDVQATSIGREETYGPDGEAQAGMETVAKYEDGAECETFAPEGETDKAEELLGEPGKLEFKQDVPVEPDTAASQSCDKIVAPAISVEDSTAPVPDASTLPADAGNRDLPACIKPMPTEPPVTGILPSEPSPAPSLEPVKEKPRLAPIPDLSKLFPAPTRTSFSSDTASFTSTTRNSVDTICPSADEQPHPPIPTPEPDHTNPSRLRPATAGYLGIGLRGSHFVEVGLRGALGDVKARRLSLPLQHMLDRETMDELSLAAAERPSAPASEAGGRGPRLKKRRDGVASKLTGADGDGEVSVLPRMMMLLAGAVVIGKIMGRSMPD</sequence>
<dbReference type="EMBL" id="MU860030">
    <property type="protein sequence ID" value="KAK4240919.1"/>
    <property type="molecule type" value="Genomic_DNA"/>
</dbReference>
<name>A0AAN7HHN6_9PEZI</name>
<feature type="compositionally biased region" description="Basic and acidic residues" evidence="1">
    <location>
        <begin position="1028"/>
        <end position="1043"/>
    </location>
</feature>
<keyword evidence="3" id="KW-1185">Reference proteome</keyword>
<feature type="compositionally biased region" description="Low complexity" evidence="1">
    <location>
        <begin position="925"/>
        <end position="940"/>
    </location>
</feature>
<feature type="region of interest" description="Disordered" evidence="1">
    <location>
        <begin position="1634"/>
        <end position="1692"/>
    </location>
</feature>
<feature type="compositionally biased region" description="Acidic residues" evidence="1">
    <location>
        <begin position="1430"/>
        <end position="1446"/>
    </location>
</feature>
<feature type="region of interest" description="Disordered" evidence="1">
    <location>
        <begin position="1220"/>
        <end position="1241"/>
    </location>
</feature>
<feature type="compositionally biased region" description="Basic and acidic residues" evidence="1">
    <location>
        <begin position="1085"/>
        <end position="1098"/>
    </location>
</feature>
<feature type="compositionally biased region" description="Low complexity" evidence="1">
    <location>
        <begin position="1644"/>
        <end position="1660"/>
    </location>
</feature>
<gene>
    <name evidence="2" type="ORF">C8A03DRAFT_12761</name>
</gene>
<evidence type="ECO:0000256" key="1">
    <source>
        <dbReference type="SAM" id="MobiDB-lite"/>
    </source>
</evidence>
<reference evidence="2" key="2">
    <citation type="submission" date="2023-05" db="EMBL/GenBank/DDBJ databases">
        <authorList>
            <consortium name="Lawrence Berkeley National Laboratory"/>
            <person name="Steindorff A."/>
            <person name="Hensen N."/>
            <person name="Bonometti L."/>
            <person name="Westerberg I."/>
            <person name="Brannstrom I.O."/>
            <person name="Guillou S."/>
            <person name="Cros-Aarteil S."/>
            <person name="Calhoun S."/>
            <person name="Haridas S."/>
            <person name="Kuo A."/>
            <person name="Mondo S."/>
            <person name="Pangilinan J."/>
            <person name="Riley R."/>
            <person name="Labutti K."/>
            <person name="Andreopoulos B."/>
            <person name="Lipzen A."/>
            <person name="Chen C."/>
            <person name="Yanf M."/>
            <person name="Daum C."/>
            <person name="Ng V."/>
            <person name="Clum A."/>
            <person name="Ohm R."/>
            <person name="Martin F."/>
            <person name="Silar P."/>
            <person name="Natvig D."/>
            <person name="Lalanne C."/>
            <person name="Gautier V."/>
            <person name="Ament-Velasquez S.L."/>
            <person name="Kruys A."/>
            <person name="Hutchinson M.I."/>
            <person name="Powell A.J."/>
            <person name="Barry K."/>
            <person name="Miller A.N."/>
            <person name="Grigoriev I.V."/>
            <person name="Debuchy R."/>
            <person name="Gladieux P."/>
            <person name="Thoren M.H."/>
            <person name="Johannesson H."/>
        </authorList>
    </citation>
    <scope>NUCLEOTIDE SEQUENCE</scope>
    <source>
        <strain evidence="2">CBS 532.94</strain>
    </source>
</reference>
<feature type="compositionally biased region" description="Polar residues" evidence="1">
    <location>
        <begin position="529"/>
        <end position="546"/>
    </location>
</feature>
<feature type="region of interest" description="Disordered" evidence="1">
    <location>
        <begin position="1336"/>
        <end position="1506"/>
    </location>
</feature>
<reference evidence="2" key="1">
    <citation type="journal article" date="2023" name="Mol. Phylogenet. Evol.">
        <title>Genome-scale phylogeny and comparative genomics of the fungal order Sordariales.</title>
        <authorList>
            <person name="Hensen N."/>
            <person name="Bonometti L."/>
            <person name="Westerberg I."/>
            <person name="Brannstrom I.O."/>
            <person name="Guillou S."/>
            <person name="Cros-Aarteil S."/>
            <person name="Calhoun S."/>
            <person name="Haridas S."/>
            <person name="Kuo A."/>
            <person name="Mondo S."/>
            <person name="Pangilinan J."/>
            <person name="Riley R."/>
            <person name="LaButti K."/>
            <person name="Andreopoulos B."/>
            <person name="Lipzen A."/>
            <person name="Chen C."/>
            <person name="Yan M."/>
            <person name="Daum C."/>
            <person name="Ng V."/>
            <person name="Clum A."/>
            <person name="Steindorff A."/>
            <person name="Ohm R.A."/>
            <person name="Martin F."/>
            <person name="Silar P."/>
            <person name="Natvig D.O."/>
            <person name="Lalanne C."/>
            <person name="Gautier V."/>
            <person name="Ament-Velasquez S.L."/>
            <person name="Kruys A."/>
            <person name="Hutchinson M.I."/>
            <person name="Powell A.J."/>
            <person name="Barry K."/>
            <person name="Miller A.N."/>
            <person name="Grigoriev I.V."/>
            <person name="Debuchy R."/>
            <person name="Gladieux P."/>
            <person name="Hiltunen Thoren M."/>
            <person name="Johannesson H."/>
        </authorList>
    </citation>
    <scope>NUCLEOTIDE SEQUENCE</scope>
    <source>
        <strain evidence="2">CBS 532.94</strain>
    </source>
</reference>
<feature type="compositionally biased region" description="Basic and acidic residues" evidence="1">
    <location>
        <begin position="595"/>
        <end position="607"/>
    </location>
</feature>
<feature type="region of interest" description="Disordered" evidence="1">
    <location>
        <begin position="1745"/>
        <end position="1779"/>
    </location>
</feature>
<protein>
    <recommendedName>
        <fullName evidence="4">Pt repeat family protein</fullName>
    </recommendedName>
</protein>
<feature type="compositionally biased region" description="Polar residues" evidence="1">
    <location>
        <begin position="1229"/>
        <end position="1238"/>
    </location>
</feature>
<evidence type="ECO:0000313" key="2">
    <source>
        <dbReference type="EMBL" id="KAK4240919.1"/>
    </source>
</evidence>
<feature type="region of interest" description="Disordered" evidence="1">
    <location>
        <begin position="1573"/>
        <end position="1597"/>
    </location>
</feature>
<feature type="compositionally biased region" description="Basic and acidic residues" evidence="1">
    <location>
        <begin position="1397"/>
        <end position="1406"/>
    </location>
</feature>
<feature type="region of interest" description="Disordered" evidence="1">
    <location>
        <begin position="504"/>
        <end position="610"/>
    </location>
</feature>
<proteinExistence type="predicted"/>
<feature type="compositionally biased region" description="Basic and acidic residues" evidence="1">
    <location>
        <begin position="764"/>
        <end position="777"/>
    </location>
</feature>
<feature type="compositionally biased region" description="Acidic residues" evidence="1">
    <location>
        <begin position="1339"/>
        <end position="1351"/>
    </location>
</feature>
<feature type="compositionally biased region" description="Low complexity" evidence="1">
    <location>
        <begin position="1363"/>
        <end position="1374"/>
    </location>
</feature>
<evidence type="ECO:0008006" key="4">
    <source>
        <dbReference type="Google" id="ProtNLM"/>
    </source>
</evidence>
<feature type="compositionally biased region" description="Basic and acidic residues" evidence="1">
    <location>
        <begin position="1380"/>
        <end position="1389"/>
    </location>
</feature>
<accession>A0AAN7HHN6</accession>
<feature type="compositionally biased region" description="Basic and acidic residues" evidence="1">
    <location>
        <begin position="1107"/>
        <end position="1134"/>
    </location>
</feature>
<dbReference type="Proteomes" id="UP001303760">
    <property type="component" value="Unassembled WGS sequence"/>
</dbReference>
<feature type="compositionally biased region" description="Basic and acidic residues" evidence="1">
    <location>
        <begin position="833"/>
        <end position="852"/>
    </location>
</feature>
<feature type="compositionally biased region" description="Low complexity" evidence="1">
    <location>
        <begin position="584"/>
        <end position="594"/>
    </location>
</feature>
<feature type="compositionally biased region" description="Low complexity" evidence="1">
    <location>
        <begin position="1745"/>
        <end position="1756"/>
    </location>
</feature>
<feature type="region of interest" description="Disordered" evidence="1">
    <location>
        <begin position="753"/>
        <end position="1160"/>
    </location>
</feature>
<feature type="compositionally biased region" description="Polar residues" evidence="1">
    <location>
        <begin position="854"/>
        <end position="868"/>
    </location>
</feature>
<comment type="caution">
    <text evidence="2">The sequence shown here is derived from an EMBL/GenBank/DDBJ whole genome shotgun (WGS) entry which is preliminary data.</text>
</comment>